<keyword evidence="2" id="KW-0472">Membrane</keyword>
<proteinExistence type="predicted"/>
<sequence>MPLLATALLLFVVTTSPVHGLSWWTQATVDVTAAAAVMPFATFNFSLGGAFVVSVTAHTTTISSSDTASPILLRCNASVFLALQASLSACNPSPIGYSLCEVFPLKHVFRPATRDPMAITIFQPVRVFSDALQGPHHFILDACAAAQSAAADALPIRLSIAYGMCDGAGHCTGDSLRERAAVDIGLATLYGLLAVGWARHLVWRRRGHVHTVHAALSLVLVVKVVAVAAGCASVRPTWIAHEVVNSMFTDVAVFASRITSLFFVMMLFALTDGWNTLSHNRRGFILALPFISYPVLDYATSSSSSSWSPSLVGLVVVGLLTEARSMQSLARKRLRCLYAAWTALEDADIDPQGTPLATKIALLESLVRASTAYYVGKYIADLVMVCVVVPPPWVVYVIHELLQLVYVCSVGHTFRCRAFHYTMASLRQPPPPPPSSSIVNPVTMLPPVVFLHPDGGQAYGMCISKSSSPRSQPRPATVPTRDFV</sequence>
<gene>
    <name evidence="5" type="primary">Aste57867_22119</name>
    <name evidence="4" type="ORF">As57867_022050</name>
    <name evidence="5" type="ORF">ASTE57867_22119</name>
</gene>
<feature type="transmembrane region" description="Helical" evidence="2">
    <location>
        <begin position="184"/>
        <end position="202"/>
    </location>
</feature>
<keyword evidence="3" id="KW-0732">Signal</keyword>
<feature type="signal peptide" evidence="3">
    <location>
        <begin position="1"/>
        <end position="20"/>
    </location>
</feature>
<evidence type="ECO:0000313" key="6">
    <source>
        <dbReference type="Proteomes" id="UP000332933"/>
    </source>
</evidence>
<evidence type="ECO:0000313" key="5">
    <source>
        <dbReference type="EMBL" id="VFT98787.1"/>
    </source>
</evidence>
<keyword evidence="6" id="KW-1185">Reference proteome</keyword>
<name>A0A485LJJ6_9STRA</name>
<evidence type="ECO:0000256" key="3">
    <source>
        <dbReference type="SAM" id="SignalP"/>
    </source>
</evidence>
<feature type="transmembrane region" description="Helical" evidence="2">
    <location>
        <begin position="251"/>
        <end position="271"/>
    </location>
</feature>
<organism evidence="5 6">
    <name type="scientific">Aphanomyces stellatus</name>
    <dbReference type="NCBI Taxonomy" id="120398"/>
    <lineage>
        <taxon>Eukaryota</taxon>
        <taxon>Sar</taxon>
        <taxon>Stramenopiles</taxon>
        <taxon>Oomycota</taxon>
        <taxon>Saprolegniomycetes</taxon>
        <taxon>Saprolegniales</taxon>
        <taxon>Verrucalvaceae</taxon>
        <taxon>Aphanomyces</taxon>
    </lineage>
</organism>
<accession>A0A485LJJ6</accession>
<protein>
    <submittedName>
        <fullName evidence="5">Aste57867_22119 protein</fullName>
    </submittedName>
</protein>
<dbReference type="AlphaFoldDB" id="A0A485LJJ6"/>
<keyword evidence="2" id="KW-1133">Transmembrane helix</keyword>
<evidence type="ECO:0000256" key="1">
    <source>
        <dbReference type="SAM" id="MobiDB-lite"/>
    </source>
</evidence>
<dbReference type="Proteomes" id="UP000332933">
    <property type="component" value="Unassembled WGS sequence"/>
</dbReference>
<reference evidence="4" key="2">
    <citation type="submission" date="2019-06" db="EMBL/GenBank/DDBJ databases">
        <title>Genomics analysis of Aphanomyces spp. identifies a new class of oomycete effector associated with host adaptation.</title>
        <authorList>
            <person name="Gaulin E."/>
        </authorList>
    </citation>
    <scope>NUCLEOTIDE SEQUENCE</scope>
    <source>
        <strain evidence="4">CBS 578.67</strain>
    </source>
</reference>
<dbReference type="EMBL" id="CAADRA010007042">
    <property type="protein sequence ID" value="VFT98787.1"/>
    <property type="molecule type" value="Genomic_DNA"/>
</dbReference>
<feature type="region of interest" description="Disordered" evidence="1">
    <location>
        <begin position="464"/>
        <end position="484"/>
    </location>
</feature>
<evidence type="ECO:0000313" key="4">
    <source>
        <dbReference type="EMBL" id="KAF0686057.1"/>
    </source>
</evidence>
<dbReference type="EMBL" id="VJMH01007016">
    <property type="protein sequence ID" value="KAF0686057.1"/>
    <property type="molecule type" value="Genomic_DNA"/>
</dbReference>
<feature type="chain" id="PRO_5036355630" evidence="3">
    <location>
        <begin position="21"/>
        <end position="484"/>
    </location>
</feature>
<feature type="compositionally biased region" description="Low complexity" evidence="1">
    <location>
        <begin position="464"/>
        <end position="475"/>
    </location>
</feature>
<keyword evidence="2" id="KW-0812">Transmembrane</keyword>
<feature type="transmembrane region" description="Helical" evidence="2">
    <location>
        <begin position="214"/>
        <end position="239"/>
    </location>
</feature>
<evidence type="ECO:0000256" key="2">
    <source>
        <dbReference type="SAM" id="Phobius"/>
    </source>
</evidence>
<reference evidence="5 6" key="1">
    <citation type="submission" date="2019-03" db="EMBL/GenBank/DDBJ databases">
        <authorList>
            <person name="Gaulin E."/>
            <person name="Dumas B."/>
        </authorList>
    </citation>
    <scope>NUCLEOTIDE SEQUENCE [LARGE SCALE GENOMIC DNA]</scope>
    <source>
        <strain evidence="5">CBS 568.67</strain>
    </source>
</reference>